<evidence type="ECO:0000256" key="2">
    <source>
        <dbReference type="ARBA" id="ARBA00022475"/>
    </source>
</evidence>
<name>A0ABX7US91_9GAMM</name>
<evidence type="ECO:0000256" key="3">
    <source>
        <dbReference type="ARBA" id="ARBA00022519"/>
    </source>
</evidence>
<dbReference type="RefSeq" id="WP_208226955.1">
    <property type="nucleotide sequence ID" value="NZ_CP050854.1"/>
</dbReference>
<dbReference type="InterPro" id="IPR003399">
    <property type="entry name" value="Mce/MlaD"/>
</dbReference>
<evidence type="ECO:0000259" key="8">
    <source>
        <dbReference type="Pfam" id="PF02470"/>
    </source>
</evidence>
<evidence type="ECO:0000313" key="10">
    <source>
        <dbReference type="Proteomes" id="UP000671960"/>
    </source>
</evidence>
<dbReference type="PANTHER" id="PTHR30462:SF0">
    <property type="entry name" value="INTERMEMBRANE TRANSPORT PROTEIN YEBT"/>
    <property type="match status" value="1"/>
</dbReference>
<evidence type="ECO:0000256" key="5">
    <source>
        <dbReference type="ARBA" id="ARBA00022989"/>
    </source>
</evidence>
<accession>A0ABX7US91</accession>
<keyword evidence="5 7" id="KW-1133">Transmembrane helix</keyword>
<keyword evidence="10" id="KW-1185">Reference proteome</keyword>
<dbReference type="InterPro" id="IPR051800">
    <property type="entry name" value="PqiA-PqiB_transport"/>
</dbReference>
<organism evidence="9 10">
    <name type="scientific">Brenneria izadpanahii</name>
    <dbReference type="NCBI Taxonomy" id="2722756"/>
    <lineage>
        <taxon>Bacteria</taxon>
        <taxon>Pseudomonadati</taxon>
        <taxon>Pseudomonadota</taxon>
        <taxon>Gammaproteobacteria</taxon>
        <taxon>Enterobacterales</taxon>
        <taxon>Pectobacteriaceae</taxon>
        <taxon>Brenneria</taxon>
    </lineage>
</organism>
<evidence type="ECO:0000256" key="6">
    <source>
        <dbReference type="ARBA" id="ARBA00023136"/>
    </source>
</evidence>
<sequence>MKPLQPGDPKLVRRYWRNALIWLVPVIALLIAISMLIQARLSAGPEITIAFRSAAGLEAGKTAVKYKDVTVGLVKDITLNPDNSQVLVQVRLAKSAQNLPRADTRFWVVRPRIGVGSVSGIDTLLSGAYIGVDRGKSADSRREFIGLETPPAIISDTPGSQYVIEADDLGSLDIGSPIYYRRVQVGRVASYHLREDGKGVNLQVFIEAPNDRLVTPDTRFWNVSGVDLSVGSDGFHLKTQTVAAIMAGGIAFSTPENSPRTQVNTPVKYTLAPDRDTAMAPADGPAIPFQLRFERTLHGLAVGAPVSFSSVKIGRVVSIGLDYNPSGYRFPTVVGIEIYPSRLGRVLEKLPEPSDDIERDTAIFTRDLVAQGLRAQAIPSSLLTGQLYISIDFIPDTPKVAFDIAARPLQLPVVSGGFDRMQEQMAGIVTKINKMPLESIGNNMNGALSELSKTLRMVNNQTLPTANRLMQQTQQTTQNAQDLLAEDSPLLINFMQTLQEASRTLRAVRSLTDQLDRHPESLLRGRPADAVISENTGTRSMLSEGKH</sequence>
<feature type="transmembrane region" description="Helical" evidence="7">
    <location>
        <begin position="20"/>
        <end position="39"/>
    </location>
</feature>
<keyword evidence="6 7" id="KW-0472">Membrane</keyword>
<keyword evidence="2" id="KW-1003">Cell membrane</keyword>
<dbReference type="Pfam" id="PF02470">
    <property type="entry name" value="MlaD"/>
    <property type="match status" value="3"/>
</dbReference>
<feature type="domain" description="Mce/MlaD" evidence="8">
    <location>
        <begin position="159"/>
        <end position="219"/>
    </location>
</feature>
<dbReference type="EMBL" id="CP050854">
    <property type="protein sequence ID" value="QTF08623.1"/>
    <property type="molecule type" value="Genomic_DNA"/>
</dbReference>
<evidence type="ECO:0000256" key="1">
    <source>
        <dbReference type="ARBA" id="ARBA00004533"/>
    </source>
</evidence>
<gene>
    <name evidence="9" type="ORF">HC231_12435</name>
</gene>
<keyword evidence="4 7" id="KW-0812">Transmembrane</keyword>
<reference evidence="9 10" key="1">
    <citation type="submission" date="2020-03" db="EMBL/GenBank/DDBJ databases">
        <authorList>
            <person name="Bakhshi Ganjeh M."/>
        </authorList>
    </citation>
    <scope>NUCLEOTIDE SEQUENCE [LARGE SCALE GENOMIC DNA]</scope>
    <source>
        <strain evidence="10">Iran 50</strain>
    </source>
</reference>
<feature type="domain" description="Mce/MlaD" evidence="8">
    <location>
        <begin position="44"/>
        <end position="134"/>
    </location>
</feature>
<evidence type="ECO:0000256" key="7">
    <source>
        <dbReference type="SAM" id="Phobius"/>
    </source>
</evidence>
<proteinExistence type="predicted"/>
<protein>
    <submittedName>
        <fullName evidence="9">MCE family protein</fullName>
    </submittedName>
</protein>
<comment type="subcellular location">
    <subcellularLocation>
        <location evidence="1">Cell inner membrane</location>
    </subcellularLocation>
</comment>
<evidence type="ECO:0000313" key="9">
    <source>
        <dbReference type="EMBL" id="QTF08623.1"/>
    </source>
</evidence>
<feature type="domain" description="Mce/MlaD" evidence="8">
    <location>
        <begin position="288"/>
        <end position="392"/>
    </location>
</feature>
<dbReference type="Proteomes" id="UP000671960">
    <property type="component" value="Chromosome"/>
</dbReference>
<evidence type="ECO:0000256" key="4">
    <source>
        <dbReference type="ARBA" id="ARBA00022692"/>
    </source>
</evidence>
<keyword evidence="3" id="KW-0997">Cell inner membrane</keyword>
<dbReference type="PANTHER" id="PTHR30462">
    <property type="entry name" value="INTERMEMBRANE TRANSPORT PROTEIN PQIB-RELATED"/>
    <property type="match status" value="1"/>
</dbReference>